<evidence type="ECO:0000256" key="1">
    <source>
        <dbReference type="ARBA" id="ARBA00005750"/>
    </source>
</evidence>
<evidence type="ECO:0000256" key="3">
    <source>
        <dbReference type="ARBA" id="ARBA00022801"/>
    </source>
</evidence>
<dbReference type="OrthoDB" id="9788539at2"/>
<dbReference type="Gene3D" id="3.20.20.140">
    <property type="entry name" value="Metal-dependent hydrolases"/>
    <property type="match status" value="1"/>
</dbReference>
<dbReference type="InterPro" id="IPR016667">
    <property type="entry name" value="Caps_polysacc_synth_CpsB/CapC"/>
</dbReference>
<dbReference type="SUPFAM" id="SSF89550">
    <property type="entry name" value="PHP domain-like"/>
    <property type="match status" value="1"/>
</dbReference>
<dbReference type="AlphaFoldDB" id="I4EI02"/>
<dbReference type="EMBL" id="CAGS01000259">
    <property type="protein sequence ID" value="CCF84314.1"/>
    <property type="molecule type" value="Genomic_DNA"/>
</dbReference>
<keyword evidence="3 5" id="KW-0378">Hydrolase</keyword>
<protein>
    <recommendedName>
        <fullName evidence="2">protein-tyrosine-phosphatase</fullName>
        <ecNumber evidence="2">3.1.3.48</ecNumber>
    </recommendedName>
</protein>
<dbReference type="PANTHER" id="PTHR39181">
    <property type="entry name" value="TYROSINE-PROTEIN PHOSPHATASE YWQE"/>
    <property type="match status" value="1"/>
</dbReference>
<reference evidence="5 6" key="1">
    <citation type="journal article" date="2012" name="ISME J.">
        <title>Nitrification expanded: discovery, physiology and genomics of a nitrite-oxidizing bacterium from the phylum Chloroflexi.</title>
        <authorList>
            <person name="Sorokin D.Y."/>
            <person name="Lucker S."/>
            <person name="Vejmelkova D."/>
            <person name="Kostrikina N.A."/>
            <person name="Kleerebezem R."/>
            <person name="Rijpstra W.I."/>
            <person name="Damste J.S."/>
            <person name="Le Paslier D."/>
            <person name="Muyzer G."/>
            <person name="Wagner M."/>
            <person name="van Loosdrecht M.C."/>
            <person name="Daims H."/>
        </authorList>
    </citation>
    <scope>NUCLEOTIDE SEQUENCE [LARGE SCALE GENOMIC DNA]</scope>
    <source>
        <strain evidence="6">none</strain>
    </source>
</reference>
<evidence type="ECO:0000313" key="6">
    <source>
        <dbReference type="Proteomes" id="UP000004221"/>
    </source>
</evidence>
<dbReference type="GO" id="GO:0030145">
    <property type="term" value="F:manganese ion binding"/>
    <property type="evidence" value="ECO:0007669"/>
    <property type="project" value="InterPro"/>
</dbReference>
<sequence length="273" mass="30029">MIETDRIRPLPLAGRLVDLHSHVLPCVDDGARDPEESLEMLRVAASDGTRVIAATPHASRCGLEQIIEEVNRLNALAAAEGIDITVVTGSEVRLNSDVPERYRQQRLATLNGTDYLLVELPLRGEWPPYVDRAIYDLQLAGALPILAHAERYPAVQQQPSILSSLIARGVLIQVNANSLQGDFGRSARDTAERLLQSHLAHLIASDSHRPDSRPPRIRTAIERTEELAGPEYAGWMVDTAAAVIEGIPISLPEPGIPRGNSWLRRTLNRLPRT</sequence>
<comment type="caution">
    <text evidence="5">The sequence shown here is derived from an EMBL/GenBank/DDBJ whole genome shotgun (WGS) entry which is preliminary data.</text>
</comment>
<name>I4EI02_9BACT</name>
<dbReference type="GO" id="GO:0004725">
    <property type="term" value="F:protein tyrosine phosphatase activity"/>
    <property type="evidence" value="ECO:0007669"/>
    <property type="project" value="UniProtKB-EC"/>
</dbReference>
<dbReference type="InterPro" id="IPR016195">
    <property type="entry name" value="Pol/histidinol_Pase-like"/>
</dbReference>
<proteinExistence type="inferred from homology"/>
<comment type="catalytic activity">
    <reaction evidence="4">
        <text>O-phospho-L-tyrosyl-[protein] + H2O = L-tyrosyl-[protein] + phosphate</text>
        <dbReference type="Rhea" id="RHEA:10684"/>
        <dbReference type="Rhea" id="RHEA-COMP:10136"/>
        <dbReference type="Rhea" id="RHEA-COMP:20101"/>
        <dbReference type="ChEBI" id="CHEBI:15377"/>
        <dbReference type="ChEBI" id="CHEBI:43474"/>
        <dbReference type="ChEBI" id="CHEBI:46858"/>
        <dbReference type="ChEBI" id="CHEBI:61978"/>
        <dbReference type="EC" id="3.1.3.48"/>
    </reaction>
</comment>
<dbReference type="EC" id="3.1.3.48" evidence="2"/>
<dbReference type="PANTHER" id="PTHR39181:SF1">
    <property type="entry name" value="TYROSINE-PROTEIN PHOSPHATASE YWQE"/>
    <property type="match status" value="1"/>
</dbReference>
<dbReference type="Proteomes" id="UP000004221">
    <property type="component" value="Unassembled WGS sequence"/>
</dbReference>
<evidence type="ECO:0000256" key="4">
    <source>
        <dbReference type="ARBA" id="ARBA00051722"/>
    </source>
</evidence>
<dbReference type="PIRSF" id="PIRSF016557">
    <property type="entry name" value="Caps_synth_CpsB"/>
    <property type="match status" value="1"/>
</dbReference>
<gene>
    <name evidence="5" type="ORF">NITHO_3310031</name>
</gene>
<dbReference type="RefSeq" id="WP_008478394.1">
    <property type="nucleotide sequence ID" value="NZ_CAGS01000259.1"/>
</dbReference>
<evidence type="ECO:0000313" key="5">
    <source>
        <dbReference type="EMBL" id="CCF84314.1"/>
    </source>
</evidence>
<evidence type="ECO:0000256" key="2">
    <source>
        <dbReference type="ARBA" id="ARBA00013064"/>
    </source>
</evidence>
<accession>I4EI02</accession>
<comment type="similarity">
    <text evidence="1">Belongs to the metallo-dependent hydrolases superfamily. CpsB/CapC family.</text>
</comment>
<organism evidence="5 6">
    <name type="scientific">Nitrolancea hollandica Lb</name>
    <dbReference type="NCBI Taxonomy" id="1129897"/>
    <lineage>
        <taxon>Bacteria</taxon>
        <taxon>Pseudomonadati</taxon>
        <taxon>Thermomicrobiota</taxon>
        <taxon>Thermomicrobia</taxon>
        <taxon>Sphaerobacterales</taxon>
        <taxon>Sphaerobacterineae</taxon>
        <taxon>Sphaerobacteraceae</taxon>
        <taxon>Nitrolancea</taxon>
    </lineage>
</organism>
<keyword evidence="6" id="KW-1185">Reference proteome</keyword>
<dbReference type="Pfam" id="PF19567">
    <property type="entry name" value="CpsB_CapC"/>
    <property type="match status" value="1"/>
</dbReference>